<feature type="region of interest" description="Disordered" evidence="1">
    <location>
        <begin position="1"/>
        <end position="26"/>
    </location>
</feature>
<feature type="transmembrane region" description="Helical" evidence="2">
    <location>
        <begin position="254"/>
        <end position="273"/>
    </location>
</feature>
<evidence type="ECO:0008006" key="5">
    <source>
        <dbReference type="Google" id="ProtNLM"/>
    </source>
</evidence>
<evidence type="ECO:0000256" key="1">
    <source>
        <dbReference type="SAM" id="MobiDB-lite"/>
    </source>
</evidence>
<feature type="transmembrane region" description="Helical" evidence="2">
    <location>
        <begin position="113"/>
        <end position="133"/>
    </location>
</feature>
<name>A0ABV6TRX0_9ACTN</name>
<feature type="transmembrane region" description="Helical" evidence="2">
    <location>
        <begin position="34"/>
        <end position="53"/>
    </location>
</feature>
<accession>A0ABV6TRX0</accession>
<feature type="transmembrane region" description="Helical" evidence="2">
    <location>
        <begin position="213"/>
        <end position="242"/>
    </location>
</feature>
<evidence type="ECO:0000313" key="3">
    <source>
        <dbReference type="EMBL" id="MFC0848026.1"/>
    </source>
</evidence>
<feature type="compositionally biased region" description="Low complexity" evidence="1">
    <location>
        <begin position="9"/>
        <end position="23"/>
    </location>
</feature>
<evidence type="ECO:0000256" key="2">
    <source>
        <dbReference type="SAM" id="Phobius"/>
    </source>
</evidence>
<sequence>MRTFPPTGPARLPAPRRAAVRPADAPPPGPAWRVTPYFVLGGVFWLVISAAAWRVPMCCDLGTHAAVVERLKADLLNPAHPMADLPGAGSPYYSPYSVVQGLFAQLTELPGRLVVRLFGPVNLLVLITGLGRFTRLFSTRAWAPVFALVFSAVLWGTAVTWWSGFLGLLSMTGTLSYPSTFAIGLTFHIWALTGRLTERSSRTPRWRAAPLEYAALGVLTGVVVLVHPITAIGAVLGTAGLAVARKGAWSRAAAVRWALAGAGALAVTVTWPYCDIFTLVGDTGIDSMHRALYEDLTGRYWLAALLGGPALLLRLRRDRRDPLALMTLLFWLVVLYGWASGHYTYGRLLAVAPVPAQVALAVELARPRPWSTARRALAPLAAAGACLGFVSAQAGAVAPSLGVRGVERPPHWDTYGWAAQHIPPGETVLADDYYVVRSLPGYGPFLVAPVWPDPALAEPERLRRKAAVKRYLSPSTPRHARAAIARRYGVHWLLLTPEEHLPEEAVVVAFSPHSGEVLARVEYGRG</sequence>
<comment type="caution">
    <text evidence="3">The sequence shown here is derived from an EMBL/GenBank/DDBJ whole genome shotgun (WGS) entry which is preliminary data.</text>
</comment>
<evidence type="ECO:0000313" key="4">
    <source>
        <dbReference type="Proteomes" id="UP001589887"/>
    </source>
</evidence>
<feature type="transmembrane region" description="Helical" evidence="2">
    <location>
        <begin position="145"/>
        <end position="168"/>
    </location>
</feature>
<keyword evidence="2" id="KW-1133">Transmembrane helix</keyword>
<dbReference type="Proteomes" id="UP001589887">
    <property type="component" value="Unassembled WGS sequence"/>
</dbReference>
<organism evidence="3 4">
    <name type="scientific">Streptomyces noboritoensis</name>
    <dbReference type="NCBI Taxonomy" id="67337"/>
    <lineage>
        <taxon>Bacteria</taxon>
        <taxon>Bacillati</taxon>
        <taxon>Actinomycetota</taxon>
        <taxon>Actinomycetes</taxon>
        <taxon>Kitasatosporales</taxon>
        <taxon>Streptomycetaceae</taxon>
        <taxon>Streptomyces</taxon>
    </lineage>
</organism>
<feature type="transmembrane region" description="Helical" evidence="2">
    <location>
        <begin position="175"/>
        <end position="193"/>
    </location>
</feature>
<reference evidence="3 4" key="1">
    <citation type="submission" date="2024-09" db="EMBL/GenBank/DDBJ databases">
        <authorList>
            <person name="Sun Q."/>
            <person name="Mori K."/>
        </authorList>
    </citation>
    <scope>NUCLEOTIDE SEQUENCE [LARGE SCALE GENOMIC DNA]</scope>
    <source>
        <strain evidence="3 4">JCM 4557</strain>
    </source>
</reference>
<dbReference type="RefSeq" id="WP_394322700.1">
    <property type="nucleotide sequence ID" value="NZ_JBHMQV010000009.1"/>
</dbReference>
<keyword evidence="4" id="KW-1185">Reference proteome</keyword>
<protein>
    <recommendedName>
        <fullName evidence="5">Integral membrane protein</fullName>
    </recommendedName>
</protein>
<proteinExistence type="predicted"/>
<gene>
    <name evidence="3" type="ORF">ACFH04_30585</name>
</gene>
<feature type="transmembrane region" description="Helical" evidence="2">
    <location>
        <begin position="322"/>
        <end position="339"/>
    </location>
</feature>
<feature type="transmembrane region" description="Helical" evidence="2">
    <location>
        <begin position="298"/>
        <end position="315"/>
    </location>
</feature>
<keyword evidence="2" id="KW-0812">Transmembrane</keyword>
<keyword evidence="2" id="KW-0472">Membrane</keyword>
<dbReference type="EMBL" id="JBHMQV010000009">
    <property type="protein sequence ID" value="MFC0848026.1"/>
    <property type="molecule type" value="Genomic_DNA"/>
</dbReference>